<evidence type="ECO:0000256" key="11">
    <source>
        <dbReference type="ARBA" id="ARBA00069173"/>
    </source>
</evidence>
<dbReference type="Gene3D" id="3.20.20.70">
    <property type="entry name" value="Aldolase class I"/>
    <property type="match status" value="1"/>
</dbReference>
<dbReference type="AlphaFoldDB" id="A0A947GK22"/>
<evidence type="ECO:0000256" key="12">
    <source>
        <dbReference type="PIRNR" id="PIRNR006250"/>
    </source>
</evidence>
<evidence type="ECO:0000256" key="4">
    <source>
        <dbReference type="ARBA" id="ARBA00011218"/>
    </source>
</evidence>
<dbReference type="PIRSF" id="PIRSF006250">
    <property type="entry name" value="NadC_ModD"/>
    <property type="match status" value="1"/>
</dbReference>
<dbReference type="NCBIfam" id="TIGR00078">
    <property type="entry name" value="nadC"/>
    <property type="match status" value="1"/>
</dbReference>
<dbReference type="GO" id="GO:0004514">
    <property type="term" value="F:nicotinate-nucleotide diphosphorylase (carboxylating) activity"/>
    <property type="evidence" value="ECO:0007669"/>
    <property type="project" value="UniProtKB-EC"/>
</dbReference>
<feature type="domain" description="Quinolinate phosphoribosyl transferase C-terminal" evidence="14">
    <location>
        <begin position="118"/>
        <end position="286"/>
    </location>
</feature>
<feature type="binding site" evidence="13">
    <location>
        <position position="106"/>
    </location>
    <ligand>
        <name>substrate</name>
    </ligand>
</feature>
<evidence type="ECO:0000256" key="13">
    <source>
        <dbReference type="PIRSR" id="PIRSR006250-1"/>
    </source>
</evidence>
<evidence type="ECO:0000256" key="5">
    <source>
        <dbReference type="ARBA" id="ARBA00011944"/>
    </source>
</evidence>
<dbReference type="GO" id="GO:0034213">
    <property type="term" value="P:quinolinate catabolic process"/>
    <property type="evidence" value="ECO:0007669"/>
    <property type="project" value="TreeGrafter"/>
</dbReference>
<evidence type="ECO:0000256" key="10">
    <source>
        <dbReference type="ARBA" id="ARBA00047445"/>
    </source>
</evidence>
<keyword evidence="8 12" id="KW-0808">Transferase</keyword>
<dbReference type="InterPro" id="IPR013785">
    <property type="entry name" value="Aldolase_TIM"/>
</dbReference>
<dbReference type="Pfam" id="PF01729">
    <property type="entry name" value="QRPTase_C"/>
    <property type="match status" value="1"/>
</dbReference>
<feature type="binding site" evidence="13">
    <location>
        <position position="224"/>
    </location>
    <ligand>
        <name>substrate</name>
    </ligand>
</feature>
<evidence type="ECO:0000256" key="8">
    <source>
        <dbReference type="ARBA" id="ARBA00022679"/>
    </source>
</evidence>
<evidence type="ECO:0000313" key="16">
    <source>
        <dbReference type="EMBL" id="MBT9317004.1"/>
    </source>
</evidence>
<feature type="binding site" evidence="13">
    <location>
        <begin position="250"/>
        <end position="252"/>
    </location>
    <ligand>
        <name>substrate</name>
    </ligand>
</feature>
<dbReference type="InterPro" id="IPR022412">
    <property type="entry name" value="Quinolinate_PRibosylTrfase_N"/>
</dbReference>
<keyword evidence="7 12" id="KW-0328">Glycosyltransferase</keyword>
<evidence type="ECO:0000313" key="17">
    <source>
        <dbReference type="Proteomes" id="UP000717364"/>
    </source>
</evidence>
<evidence type="ECO:0000256" key="3">
    <source>
        <dbReference type="ARBA" id="ARBA00009400"/>
    </source>
</evidence>
<dbReference type="GO" id="GO:0009435">
    <property type="term" value="P:NAD+ biosynthetic process"/>
    <property type="evidence" value="ECO:0007669"/>
    <property type="project" value="InterPro"/>
</dbReference>
<comment type="similarity">
    <text evidence="3 12">Belongs to the NadC/ModD family.</text>
</comment>
<feature type="binding site" evidence="13">
    <location>
        <position position="163"/>
    </location>
    <ligand>
        <name>substrate</name>
    </ligand>
</feature>
<dbReference type="Pfam" id="PF02749">
    <property type="entry name" value="QRPTase_N"/>
    <property type="match status" value="1"/>
</dbReference>
<evidence type="ECO:0000256" key="2">
    <source>
        <dbReference type="ARBA" id="ARBA00004893"/>
    </source>
</evidence>
<dbReference type="SUPFAM" id="SSF51690">
    <property type="entry name" value="Nicotinate/Quinolinate PRTase C-terminal domain-like"/>
    <property type="match status" value="1"/>
</dbReference>
<dbReference type="EC" id="2.4.2.19" evidence="5"/>
<dbReference type="InterPro" id="IPR002638">
    <property type="entry name" value="Quinolinate_PRibosylTrfase_C"/>
</dbReference>
<name>A0A947GK22_9CYAN</name>
<dbReference type="GO" id="GO:0005737">
    <property type="term" value="C:cytoplasm"/>
    <property type="evidence" value="ECO:0007669"/>
    <property type="project" value="TreeGrafter"/>
</dbReference>
<feature type="binding site" evidence="13">
    <location>
        <position position="173"/>
    </location>
    <ligand>
        <name>substrate</name>
    </ligand>
</feature>
<gene>
    <name evidence="16" type="ORF">IXB50_16390</name>
</gene>
<dbReference type="FunFam" id="3.90.1170.20:FF:000001">
    <property type="entry name" value="Nicotinate-nucleotide diphosphorylase (Carboxylating)"/>
    <property type="match status" value="1"/>
</dbReference>
<evidence type="ECO:0000256" key="7">
    <source>
        <dbReference type="ARBA" id="ARBA00022676"/>
    </source>
</evidence>
<accession>A0A947GK22</accession>
<keyword evidence="6" id="KW-0662">Pyridine nucleotide biosynthesis</keyword>
<dbReference type="FunFam" id="3.20.20.70:FF:000030">
    <property type="entry name" value="Nicotinate-nucleotide pyrophosphorylase, carboxylating"/>
    <property type="match status" value="1"/>
</dbReference>
<sequence length="289" mass="31423">MNINWISLNEHLKQWLQEDIGRSDQTTIGLANTGHSIGKGYWLAKGSGVICGMPIAERVFQILSDANKTDKKMEFKSCIAEGTWVTAGTTIAQIQGTLAILLTGERVALNLAMHLSGIATATREYVNAIADLPTQLVDTRKTTPGLRTLEKYAVRMGGACNHRMGLDDGVMIKDNHIAAAGGIREAIKAVRSTIPYPLTVEVETENLEQVQEALDSGADIIMLDNMAPFIMAEAVKLIRRSSSRVKIEGSGNVTLQTIREIALTGVDYISSSAPITRSPWLDLSMRIES</sequence>
<dbReference type="InterPro" id="IPR036068">
    <property type="entry name" value="Nicotinate_pribotase-like_C"/>
</dbReference>
<comment type="subunit">
    <text evidence="4">Hexamer formed by 3 homodimers.</text>
</comment>
<dbReference type="PANTHER" id="PTHR32179">
    <property type="entry name" value="NICOTINATE-NUCLEOTIDE PYROPHOSPHORYLASE [CARBOXYLATING]"/>
    <property type="match status" value="1"/>
</dbReference>
<dbReference type="RefSeq" id="WP_215610070.1">
    <property type="nucleotide sequence ID" value="NZ_JADOES010000037.1"/>
</dbReference>
<dbReference type="CDD" id="cd01572">
    <property type="entry name" value="QPRTase"/>
    <property type="match status" value="1"/>
</dbReference>
<evidence type="ECO:0000256" key="1">
    <source>
        <dbReference type="ARBA" id="ARBA00003237"/>
    </source>
</evidence>
<feature type="binding site" evidence="13">
    <location>
        <begin position="139"/>
        <end position="141"/>
    </location>
    <ligand>
        <name>substrate</name>
    </ligand>
</feature>
<dbReference type="Proteomes" id="UP000717364">
    <property type="component" value="Unassembled WGS sequence"/>
</dbReference>
<evidence type="ECO:0000259" key="15">
    <source>
        <dbReference type="Pfam" id="PF02749"/>
    </source>
</evidence>
<feature type="binding site" evidence="13">
    <location>
        <begin position="271"/>
        <end position="273"/>
    </location>
    <ligand>
        <name>substrate</name>
    </ligand>
</feature>
<dbReference type="InterPro" id="IPR027277">
    <property type="entry name" value="NadC/ModD"/>
</dbReference>
<dbReference type="SUPFAM" id="SSF54675">
    <property type="entry name" value="Nicotinate/Quinolinate PRTase N-terminal domain-like"/>
    <property type="match status" value="1"/>
</dbReference>
<reference evidence="16" key="2">
    <citation type="journal article" date="2021" name="Mar. Drugs">
        <title>Genome Reduction and Secondary Metabolism of the Marine Sponge-Associated Cyanobacterium Leptothoe.</title>
        <authorList>
            <person name="Konstantinou D."/>
            <person name="Popin R.V."/>
            <person name="Fewer D.P."/>
            <person name="Sivonen K."/>
            <person name="Gkelis S."/>
        </authorList>
    </citation>
    <scope>NUCLEOTIDE SEQUENCE</scope>
    <source>
        <strain evidence="16">TAU-MAC 1115</strain>
    </source>
</reference>
<feature type="binding site" evidence="13">
    <location>
        <position position="203"/>
    </location>
    <ligand>
        <name>substrate</name>
    </ligand>
</feature>
<dbReference type="InterPro" id="IPR037128">
    <property type="entry name" value="Quinolinate_PRibosylTase_N_sf"/>
</dbReference>
<organism evidence="16 17">
    <name type="scientific">Leptothoe spongobia TAU-MAC 1115</name>
    <dbReference type="NCBI Taxonomy" id="1967444"/>
    <lineage>
        <taxon>Bacteria</taxon>
        <taxon>Bacillati</taxon>
        <taxon>Cyanobacteriota</taxon>
        <taxon>Cyanophyceae</taxon>
        <taxon>Nodosilineales</taxon>
        <taxon>Cymatolegaceae</taxon>
        <taxon>Leptothoe</taxon>
        <taxon>Leptothoe spongobia</taxon>
    </lineage>
</organism>
<dbReference type="Gene3D" id="3.90.1170.20">
    <property type="entry name" value="Quinolinate phosphoribosyl transferase, N-terminal domain"/>
    <property type="match status" value="1"/>
</dbReference>
<evidence type="ECO:0000259" key="14">
    <source>
        <dbReference type="Pfam" id="PF01729"/>
    </source>
</evidence>
<dbReference type="EMBL" id="JADOES010000037">
    <property type="protein sequence ID" value="MBT9317004.1"/>
    <property type="molecule type" value="Genomic_DNA"/>
</dbReference>
<comment type="catalytic activity">
    <reaction evidence="10">
        <text>nicotinate beta-D-ribonucleotide + CO2 + diphosphate = quinolinate + 5-phospho-alpha-D-ribose 1-diphosphate + 2 H(+)</text>
        <dbReference type="Rhea" id="RHEA:12733"/>
        <dbReference type="ChEBI" id="CHEBI:15378"/>
        <dbReference type="ChEBI" id="CHEBI:16526"/>
        <dbReference type="ChEBI" id="CHEBI:29959"/>
        <dbReference type="ChEBI" id="CHEBI:33019"/>
        <dbReference type="ChEBI" id="CHEBI:57502"/>
        <dbReference type="ChEBI" id="CHEBI:58017"/>
        <dbReference type="EC" id="2.4.2.19"/>
    </reaction>
</comment>
<reference evidence="16" key="1">
    <citation type="submission" date="2020-11" db="EMBL/GenBank/DDBJ databases">
        <authorList>
            <person name="Konstantinou D."/>
            <person name="Gkelis S."/>
            <person name="Popin R."/>
            <person name="Fewer D."/>
            <person name="Sivonen K."/>
        </authorList>
    </citation>
    <scope>NUCLEOTIDE SEQUENCE</scope>
    <source>
        <strain evidence="16">TAU-MAC 1115</strain>
    </source>
</reference>
<dbReference type="PANTHER" id="PTHR32179:SF3">
    <property type="entry name" value="NICOTINATE-NUCLEOTIDE PYROPHOSPHORYLASE [CARBOXYLATING]"/>
    <property type="match status" value="1"/>
</dbReference>
<comment type="function">
    <text evidence="1">Involved in the catabolism of quinolinic acid (QA).</text>
</comment>
<dbReference type="InterPro" id="IPR004393">
    <property type="entry name" value="NadC"/>
</dbReference>
<comment type="pathway">
    <text evidence="2">Cofactor biosynthesis; NAD(+) biosynthesis; nicotinate D-ribonucleotide from quinolinate: step 1/1.</text>
</comment>
<keyword evidence="17" id="KW-1185">Reference proteome</keyword>
<evidence type="ECO:0000256" key="9">
    <source>
        <dbReference type="ARBA" id="ARBA00033102"/>
    </source>
</evidence>
<evidence type="ECO:0000256" key="6">
    <source>
        <dbReference type="ARBA" id="ARBA00022642"/>
    </source>
</evidence>
<proteinExistence type="inferred from homology"/>
<protein>
    <recommendedName>
        <fullName evidence="11">Probable nicotinate-nucleotide pyrophosphorylase [carboxylating]</fullName>
        <ecNumber evidence="5">2.4.2.19</ecNumber>
    </recommendedName>
    <alternativeName>
        <fullName evidence="9">Quinolinate phosphoribosyltransferase [decarboxylating]</fullName>
    </alternativeName>
</protein>
<feature type="domain" description="Quinolinate phosphoribosyl transferase N-terminal" evidence="15">
    <location>
        <begin position="34"/>
        <end position="116"/>
    </location>
</feature>
<comment type="caution">
    <text evidence="16">The sequence shown here is derived from an EMBL/GenBank/DDBJ whole genome shotgun (WGS) entry which is preliminary data.</text>
</comment>